<evidence type="ECO:0000256" key="4">
    <source>
        <dbReference type="ARBA" id="ARBA00022842"/>
    </source>
</evidence>
<sequence>MSATKSPVTTEQEPSVRALRYREHRIPRRHRVFVNRNLRLSKIHAIGFDLDHTLAHYDPVPVEELAFDLTKRKLVESKQYPSEILDLKYDPDFVIRGLVVDKKRGNLLKMDYFNFVSRGHHGLRELRSEDRERAYRSSRIRLSHENYASVDTLFHLPEVYLFACVIELLERTGQKKPDYTQVHNDVREMIDEAHRDGSLKSVITANLDRYIRVDHELRTVLEEFRRGGKKLFLLTNSDWTYADALLKHLLQRGRGAPSHWTEIFDLVVVESRKPSFFAANSPPEPVAEASSLPTPMNVVRGANGAYLERTLGAAGDEILYFGDHTYGDILLSKKALGWRTAMLVPELDREIRVTQDLAKEFDRLARLSAERHHLEIDKAALGRELRRLTLILGENDGADPVRRQEIAARIQAIPGEIARIEERCLELEPEIEGLRVKLDRAYNQYWGSIFREGNESSRFGHQLKDFACLYTSRVSNFLHYPMNYYFQSPIGYMPHDI</sequence>
<keyword evidence="3 5" id="KW-0378">Hydrolase</keyword>
<evidence type="ECO:0000256" key="1">
    <source>
        <dbReference type="ARBA" id="ARBA00009589"/>
    </source>
</evidence>
<accession>A0A538SU50</accession>
<comment type="similarity">
    <text evidence="1">Belongs to the 5'(3')-deoxyribonucleotidase family.</text>
</comment>
<organism evidence="5 6">
    <name type="scientific">Eiseniibacteriota bacterium</name>
    <dbReference type="NCBI Taxonomy" id="2212470"/>
    <lineage>
        <taxon>Bacteria</taxon>
        <taxon>Candidatus Eiseniibacteriota</taxon>
    </lineage>
</organism>
<dbReference type="Proteomes" id="UP000319829">
    <property type="component" value="Unassembled WGS sequence"/>
</dbReference>
<dbReference type="EMBL" id="VBOU01000048">
    <property type="protein sequence ID" value="TMQ54910.1"/>
    <property type="molecule type" value="Genomic_DNA"/>
</dbReference>
<dbReference type="Pfam" id="PF05761">
    <property type="entry name" value="5_nucleotid"/>
    <property type="match status" value="1"/>
</dbReference>
<dbReference type="NCBIfam" id="TIGR02244">
    <property type="entry name" value="HAD-IG-Ncltidse"/>
    <property type="match status" value="1"/>
</dbReference>
<gene>
    <name evidence="5" type="ORF">E6K74_04670</name>
</gene>
<proteinExistence type="inferred from homology"/>
<evidence type="ECO:0000256" key="2">
    <source>
        <dbReference type="ARBA" id="ARBA00022723"/>
    </source>
</evidence>
<dbReference type="PIRSF" id="PIRSF017434">
    <property type="entry name" value="Purine_5'-nucleotidase"/>
    <property type="match status" value="1"/>
</dbReference>
<dbReference type="GO" id="GO:0008253">
    <property type="term" value="F:5'-nucleotidase activity"/>
    <property type="evidence" value="ECO:0007669"/>
    <property type="project" value="TreeGrafter"/>
</dbReference>
<evidence type="ECO:0000313" key="6">
    <source>
        <dbReference type="Proteomes" id="UP000319829"/>
    </source>
</evidence>
<keyword evidence="4" id="KW-0460">Magnesium</keyword>
<evidence type="ECO:0000256" key="3">
    <source>
        <dbReference type="ARBA" id="ARBA00022801"/>
    </source>
</evidence>
<evidence type="ECO:0000313" key="5">
    <source>
        <dbReference type="EMBL" id="TMQ54910.1"/>
    </source>
</evidence>
<dbReference type="SUPFAM" id="SSF56784">
    <property type="entry name" value="HAD-like"/>
    <property type="match status" value="1"/>
</dbReference>
<comment type="caution">
    <text evidence="5">The sequence shown here is derived from an EMBL/GenBank/DDBJ whole genome shotgun (WGS) entry which is preliminary data.</text>
</comment>
<name>A0A538SU50_UNCEI</name>
<dbReference type="InterPro" id="IPR023214">
    <property type="entry name" value="HAD_sf"/>
</dbReference>
<dbReference type="Gene3D" id="3.40.50.1000">
    <property type="entry name" value="HAD superfamily/HAD-like"/>
    <property type="match status" value="1"/>
</dbReference>
<dbReference type="InterPro" id="IPR016695">
    <property type="entry name" value="Pur_nucleotidase"/>
</dbReference>
<protein>
    <submittedName>
        <fullName evidence="5">HAD family hydrolase</fullName>
    </submittedName>
</protein>
<dbReference type="AlphaFoldDB" id="A0A538SU50"/>
<keyword evidence="2" id="KW-0479">Metal-binding</keyword>
<dbReference type="InterPro" id="IPR036412">
    <property type="entry name" value="HAD-like_sf"/>
</dbReference>
<dbReference type="PANTHER" id="PTHR12103">
    <property type="entry name" value="5'-NUCLEOTIDASE DOMAIN-CONTAINING"/>
    <property type="match status" value="1"/>
</dbReference>
<dbReference type="InterPro" id="IPR008380">
    <property type="entry name" value="HAD-SF_hydro_IG_5-nucl"/>
</dbReference>
<dbReference type="GO" id="GO:0046872">
    <property type="term" value="F:metal ion binding"/>
    <property type="evidence" value="ECO:0007669"/>
    <property type="project" value="UniProtKB-KW"/>
</dbReference>
<reference evidence="5 6" key="1">
    <citation type="journal article" date="2019" name="Nat. Microbiol.">
        <title>Mediterranean grassland soil C-N compound turnover is dependent on rainfall and depth, and is mediated by genomically divergent microorganisms.</title>
        <authorList>
            <person name="Diamond S."/>
            <person name="Andeer P.F."/>
            <person name="Li Z."/>
            <person name="Crits-Christoph A."/>
            <person name="Burstein D."/>
            <person name="Anantharaman K."/>
            <person name="Lane K.R."/>
            <person name="Thomas B.C."/>
            <person name="Pan C."/>
            <person name="Northen T.R."/>
            <person name="Banfield J.F."/>
        </authorList>
    </citation>
    <scope>NUCLEOTIDE SEQUENCE [LARGE SCALE GENOMIC DNA]</scope>
    <source>
        <strain evidence="5">WS_4</strain>
    </source>
</reference>
<dbReference type="PANTHER" id="PTHR12103:SF15">
    <property type="entry name" value="CYTOSOLIC PURINE 5'-NUCLEOTIDASE"/>
    <property type="match status" value="1"/>
</dbReference>